<organism evidence="3 4">
    <name type="scientific">Marichromatium gracile</name>
    <name type="common">Chromatium gracile</name>
    <dbReference type="NCBI Taxonomy" id="1048"/>
    <lineage>
        <taxon>Bacteria</taxon>
        <taxon>Pseudomonadati</taxon>
        <taxon>Pseudomonadota</taxon>
        <taxon>Gammaproteobacteria</taxon>
        <taxon>Chromatiales</taxon>
        <taxon>Chromatiaceae</taxon>
        <taxon>Marichromatium</taxon>
    </lineage>
</organism>
<name>A0ABR5VL00_MARGR</name>
<evidence type="ECO:0000256" key="2">
    <source>
        <dbReference type="SAM" id="Phobius"/>
    </source>
</evidence>
<evidence type="ECO:0008006" key="5">
    <source>
        <dbReference type="Google" id="ProtNLM"/>
    </source>
</evidence>
<feature type="transmembrane region" description="Helical" evidence="2">
    <location>
        <begin position="119"/>
        <end position="143"/>
    </location>
</feature>
<evidence type="ECO:0000313" key="3">
    <source>
        <dbReference type="EMBL" id="KXX66396.1"/>
    </source>
</evidence>
<proteinExistence type="predicted"/>
<reference evidence="3 4" key="1">
    <citation type="submission" date="2016-02" db="EMBL/GenBank/DDBJ databases">
        <title>Genome sequence of Marichromatium gracile YL-28, a purple sulfur bacterium.</title>
        <authorList>
            <person name="Zhao C."/>
            <person name="Hong X."/>
            <person name="Chen S."/>
            <person name="Yang S."/>
        </authorList>
    </citation>
    <scope>NUCLEOTIDE SEQUENCE [LARGE SCALE GENOMIC DNA]</scope>
    <source>
        <strain evidence="3 4">YL28</strain>
    </source>
</reference>
<dbReference type="EMBL" id="LSYU01000001">
    <property type="protein sequence ID" value="KXX66396.1"/>
    <property type="molecule type" value="Genomic_DNA"/>
</dbReference>
<keyword evidence="2" id="KW-0812">Transmembrane</keyword>
<dbReference type="RefSeq" id="WP_062271296.1">
    <property type="nucleotide sequence ID" value="NZ_LSYU01000001.1"/>
</dbReference>
<dbReference type="InterPro" id="IPR018692">
    <property type="entry name" value="DUF2189"/>
</dbReference>
<evidence type="ECO:0000313" key="4">
    <source>
        <dbReference type="Proteomes" id="UP000075766"/>
    </source>
</evidence>
<dbReference type="Proteomes" id="UP000075766">
    <property type="component" value="Unassembled WGS sequence"/>
</dbReference>
<protein>
    <recommendedName>
        <fullName evidence="5">Integral membrane protein</fullName>
    </recommendedName>
</protein>
<feature type="transmembrane region" description="Helical" evidence="2">
    <location>
        <begin position="73"/>
        <end position="94"/>
    </location>
</feature>
<feature type="transmembrane region" description="Helical" evidence="2">
    <location>
        <begin position="215"/>
        <end position="248"/>
    </location>
</feature>
<keyword evidence="4" id="KW-1185">Reference proteome</keyword>
<accession>A0ABR5VL00</accession>
<comment type="caution">
    <text evidence="3">The sequence shown here is derived from an EMBL/GenBank/DDBJ whole genome shotgun (WGS) entry which is preliminary data.</text>
</comment>
<feature type="region of interest" description="Disordered" evidence="1">
    <location>
        <begin position="1"/>
        <end position="22"/>
    </location>
</feature>
<evidence type="ECO:0000256" key="1">
    <source>
        <dbReference type="SAM" id="MobiDB-lite"/>
    </source>
</evidence>
<keyword evidence="2" id="KW-0472">Membrane</keyword>
<dbReference type="Pfam" id="PF09955">
    <property type="entry name" value="DUF2189"/>
    <property type="match status" value="1"/>
</dbReference>
<sequence length="260" mass="27986">MPSQAVRSHHTTPAPAPAPTVSRVDIGEPLDWLATGVRRFAEAPAASLLYGALFVLACWGALALTWTLPWFTIAFLTGLLLLGPFLAAGLYVAARQLEADEPVAIHDSLALIWARRTNLGLFVLFLGLIAAAWVRFSALLFAIKFNTLSPSSDSITGLLAGHFDPVVTLFFLGIGLLLAVAVFVTSAVSIPMILDRDVGPLTAIHTSLRACRQNWPAMTLWAAMIVALTGFGILTLFIGLVVIFPVLGYATWESYRRMVA</sequence>
<keyword evidence="2" id="KW-1133">Transmembrane helix</keyword>
<feature type="transmembrane region" description="Helical" evidence="2">
    <location>
        <begin position="169"/>
        <end position="194"/>
    </location>
</feature>
<gene>
    <name evidence="3" type="ORF">AY586_00300</name>
</gene>
<feature type="transmembrane region" description="Helical" evidence="2">
    <location>
        <begin position="48"/>
        <end position="67"/>
    </location>
</feature>